<dbReference type="SUPFAM" id="SSF50978">
    <property type="entry name" value="WD40 repeat-like"/>
    <property type="match status" value="1"/>
</dbReference>
<proteinExistence type="predicted"/>
<dbReference type="InterPro" id="IPR045151">
    <property type="entry name" value="DCAF8"/>
</dbReference>
<keyword evidence="6" id="KW-1185">Reference proteome</keyword>
<dbReference type="GO" id="GO:0080008">
    <property type="term" value="C:Cul4-RING E3 ubiquitin ligase complex"/>
    <property type="evidence" value="ECO:0007669"/>
    <property type="project" value="TreeGrafter"/>
</dbReference>
<feature type="repeat" description="WD" evidence="3">
    <location>
        <begin position="47"/>
        <end position="81"/>
    </location>
</feature>
<keyword evidence="2" id="KW-0677">Repeat</keyword>
<evidence type="ECO:0000313" key="6">
    <source>
        <dbReference type="Proteomes" id="UP000274756"/>
    </source>
</evidence>
<evidence type="ECO:0000256" key="3">
    <source>
        <dbReference type="PROSITE-ProRule" id="PRU00221"/>
    </source>
</evidence>
<dbReference type="InterPro" id="IPR001680">
    <property type="entry name" value="WD40_rpt"/>
</dbReference>
<organism evidence="5 7">
    <name type="scientific">Dracunculus medinensis</name>
    <name type="common">Guinea worm</name>
    <dbReference type="NCBI Taxonomy" id="318479"/>
    <lineage>
        <taxon>Eukaryota</taxon>
        <taxon>Metazoa</taxon>
        <taxon>Ecdysozoa</taxon>
        <taxon>Nematoda</taxon>
        <taxon>Chromadorea</taxon>
        <taxon>Rhabditida</taxon>
        <taxon>Spirurina</taxon>
        <taxon>Dracunculoidea</taxon>
        <taxon>Dracunculidae</taxon>
        <taxon>Dracunculus</taxon>
    </lineage>
</organism>
<dbReference type="PROSITE" id="PS00678">
    <property type="entry name" value="WD_REPEATS_1"/>
    <property type="match status" value="1"/>
</dbReference>
<name>A0A0N4UHG8_DRAME</name>
<dbReference type="PROSITE" id="PS50082">
    <property type="entry name" value="WD_REPEATS_2"/>
    <property type="match status" value="1"/>
</dbReference>
<dbReference type="GO" id="GO:0005737">
    <property type="term" value="C:cytoplasm"/>
    <property type="evidence" value="ECO:0007669"/>
    <property type="project" value="TreeGrafter"/>
</dbReference>
<dbReference type="InterPro" id="IPR015943">
    <property type="entry name" value="WD40/YVTN_repeat-like_dom_sf"/>
</dbReference>
<dbReference type="Gene3D" id="1.25.40.10">
    <property type="entry name" value="Tetratricopeptide repeat domain"/>
    <property type="match status" value="1"/>
</dbReference>
<keyword evidence="1 3" id="KW-0853">WD repeat</keyword>
<evidence type="ECO:0000313" key="4">
    <source>
        <dbReference type="EMBL" id="VDN59824.1"/>
    </source>
</evidence>
<gene>
    <name evidence="4" type="ORF">DME_LOCUS9797</name>
</gene>
<dbReference type="WBParaSite" id="DME_0000699801-mRNA-1">
    <property type="protein sequence ID" value="DME_0000699801-mRNA-1"/>
    <property type="gene ID" value="DME_0000699801"/>
</dbReference>
<dbReference type="SUPFAM" id="SSF48452">
    <property type="entry name" value="TPR-like"/>
    <property type="match status" value="1"/>
</dbReference>
<dbReference type="AlphaFoldDB" id="A0A0N4UHG8"/>
<dbReference type="SMART" id="SM00320">
    <property type="entry name" value="WD40"/>
    <property type="match status" value="5"/>
</dbReference>
<dbReference type="STRING" id="318479.A0A0N4UHG8"/>
<dbReference type="Proteomes" id="UP000274756">
    <property type="component" value="Unassembled WGS sequence"/>
</dbReference>
<dbReference type="PANTHER" id="PTHR15574:SF40">
    <property type="entry name" value="WD AND TETRATRICOPEPTIDE REPEATS PROTEIN 1"/>
    <property type="match status" value="1"/>
</dbReference>
<dbReference type="EMBL" id="UYYG01001191">
    <property type="protein sequence ID" value="VDN59824.1"/>
    <property type="molecule type" value="Genomic_DNA"/>
</dbReference>
<evidence type="ECO:0000256" key="1">
    <source>
        <dbReference type="ARBA" id="ARBA00022574"/>
    </source>
</evidence>
<reference evidence="7" key="1">
    <citation type="submission" date="2017-02" db="UniProtKB">
        <authorList>
            <consortium name="WormBaseParasite"/>
        </authorList>
    </citation>
    <scope>IDENTIFICATION</scope>
</reference>
<evidence type="ECO:0000313" key="7">
    <source>
        <dbReference type="WBParaSite" id="DME_0000699801-mRNA-1"/>
    </source>
</evidence>
<dbReference type="PROSITE" id="PS50294">
    <property type="entry name" value="WD_REPEATS_REGION"/>
    <property type="match status" value="1"/>
</dbReference>
<dbReference type="PANTHER" id="PTHR15574">
    <property type="entry name" value="WD REPEAT DOMAIN-CONTAINING FAMILY"/>
    <property type="match status" value="1"/>
</dbReference>
<dbReference type="Gene3D" id="2.130.10.10">
    <property type="entry name" value="YVTN repeat-like/Quinoprotein amine dehydrogenase"/>
    <property type="match status" value="3"/>
</dbReference>
<evidence type="ECO:0000256" key="2">
    <source>
        <dbReference type="ARBA" id="ARBA00022737"/>
    </source>
</evidence>
<dbReference type="Proteomes" id="UP000038040">
    <property type="component" value="Unplaced"/>
</dbReference>
<sequence length="598" mass="67802">MPIFLDDRCSIERRFLRRELHSSPINFVRESVAERHLIEHLTHSLTLEGHEGCVNCLQWNRSGTLLASGSDDMQVFLWNIKGEKVHSFNSGHLNNIFSVQFLPGGADEIILTASGDSSARMHVLSGRNSDPPTVWWSDGRVKRLAVTNSDPLIFWSASEDGLIKQYDARTSTALSLIVFPGKECKSLAINETRPEMIAVALNEAAVPIYDRRNLSKPLLELIPGHIPITKLNSRHSFRSLSVTHVGFNSLGNEMIANIGGEQIYIFNVLDRVNEPDTLQSLNEVFERNVPYSENIDNIEQKGSERFKATRERAKIHFNNREYTNAIEMYSYAVLECEKLCGTDPPPDREYAIDLSILLSNRGACYLRRLWEGDAYASLMDMIRALKIEPRNTKLYYRIVKALVELKQYDSARKIIQSFKQRFPGYVMADRLDGMVDDNSTTEVEWKSSTTSDYMQRLCGHCNTNTDIKEAVWFGGNDEFIAAGSDCGSLFIWERNSGALIKGFKADNNILNCVQPHPSCCLLATSGIERVIRFWEPLNKNVSEADSCREHRNLSTLCAENQRRMNTGFFEMVVASIGFAVQNDFDDERQDRNFGCNTS</sequence>
<accession>A0A0N4UHG8</accession>
<reference evidence="4 6" key="2">
    <citation type="submission" date="2018-11" db="EMBL/GenBank/DDBJ databases">
        <authorList>
            <consortium name="Pathogen Informatics"/>
        </authorList>
    </citation>
    <scope>NUCLEOTIDE SEQUENCE [LARGE SCALE GENOMIC DNA]</scope>
</reference>
<dbReference type="OrthoDB" id="4869960at2759"/>
<protein>
    <submittedName>
        <fullName evidence="7">WD and tetratricopeptide repeats protein 1</fullName>
    </submittedName>
</protein>
<evidence type="ECO:0000313" key="5">
    <source>
        <dbReference type="Proteomes" id="UP000038040"/>
    </source>
</evidence>
<dbReference type="InterPro" id="IPR011990">
    <property type="entry name" value="TPR-like_helical_dom_sf"/>
</dbReference>
<dbReference type="GO" id="GO:0045717">
    <property type="term" value="P:negative regulation of fatty acid biosynthetic process"/>
    <property type="evidence" value="ECO:0007669"/>
    <property type="project" value="TreeGrafter"/>
</dbReference>
<dbReference type="InterPro" id="IPR036322">
    <property type="entry name" value="WD40_repeat_dom_sf"/>
</dbReference>
<dbReference type="Pfam" id="PF00400">
    <property type="entry name" value="WD40"/>
    <property type="match status" value="2"/>
</dbReference>
<dbReference type="InterPro" id="IPR019775">
    <property type="entry name" value="WD40_repeat_CS"/>
</dbReference>